<gene>
    <name evidence="1" type="ORF">MIMGU_mgv11b019895mg</name>
</gene>
<dbReference type="STRING" id="4155.A0A022QUY8"/>
<dbReference type="AlphaFoldDB" id="A0A022QUY8"/>
<name>A0A022QUY8_ERYGU</name>
<organism evidence="1 2">
    <name type="scientific">Erythranthe guttata</name>
    <name type="common">Yellow monkey flower</name>
    <name type="synonym">Mimulus guttatus</name>
    <dbReference type="NCBI Taxonomy" id="4155"/>
    <lineage>
        <taxon>Eukaryota</taxon>
        <taxon>Viridiplantae</taxon>
        <taxon>Streptophyta</taxon>
        <taxon>Embryophyta</taxon>
        <taxon>Tracheophyta</taxon>
        <taxon>Spermatophyta</taxon>
        <taxon>Magnoliopsida</taxon>
        <taxon>eudicotyledons</taxon>
        <taxon>Gunneridae</taxon>
        <taxon>Pentapetalae</taxon>
        <taxon>asterids</taxon>
        <taxon>lamiids</taxon>
        <taxon>Lamiales</taxon>
        <taxon>Phrymaceae</taxon>
        <taxon>Erythranthe</taxon>
    </lineage>
</organism>
<dbReference type="EMBL" id="KI630909">
    <property type="protein sequence ID" value="EYU31721.1"/>
    <property type="molecule type" value="Genomic_DNA"/>
</dbReference>
<reference evidence="1 2" key="1">
    <citation type="journal article" date="2013" name="Proc. Natl. Acad. Sci. U.S.A.">
        <title>Fine-scale variation in meiotic recombination in Mimulus inferred from population shotgun sequencing.</title>
        <authorList>
            <person name="Hellsten U."/>
            <person name="Wright K.M."/>
            <person name="Jenkins J."/>
            <person name="Shu S."/>
            <person name="Yuan Y."/>
            <person name="Wessler S.R."/>
            <person name="Schmutz J."/>
            <person name="Willis J.H."/>
            <person name="Rokhsar D.S."/>
        </authorList>
    </citation>
    <scope>NUCLEOTIDE SEQUENCE [LARGE SCALE GENOMIC DNA]</scope>
    <source>
        <strain evidence="2">cv. DUN x IM62</strain>
    </source>
</reference>
<sequence>MTNSGIGLFPTPESTAQERTSTIDLVRLTRYPSLIAVSLPKTTIPTFSFSRFKAIPFLYNRYGLLNSGGNDDLARMVTIIDLQSIGERSVEAALVDDGFHPNAILARYTPIRGLLHTPQGNILSQRTYQSYANQIDSLGTGQNFPAI</sequence>
<accession>A0A022QUY8</accession>
<evidence type="ECO:0000313" key="1">
    <source>
        <dbReference type="EMBL" id="EYU31721.1"/>
    </source>
</evidence>
<evidence type="ECO:0000313" key="2">
    <source>
        <dbReference type="Proteomes" id="UP000030748"/>
    </source>
</evidence>
<protein>
    <submittedName>
        <fullName evidence="1">Uncharacterized protein</fullName>
    </submittedName>
</protein>
<dbReference type="Proteomes" id="UP000030748">
    <property type="component" value="Unassembled WGS sequence"/>
</dbReference>
<keyword evidence="2" id="KW-1185">Reference proteome</keyword>
<proteinExistence type="predicted"/>